<gene>
    <name evidence="1" type="ORF">BV25DRAFT_1771244</name>
</gene>
<dbReference type="Proteomes" id="UP000814140">
    <property type="component" value="Unassembled WGS sequence"/>
</dbReference>
<feature type="non-terminal residue" evidence="1">
    <location>
        <position position="154"/>
    </location>
</feature>
<protein>
    <submittedName>
        <fullName evidence="1">Uncharacterized protein</fullName>
    </submittedName>
</protein>
<feature type="non-terminal residue" evidence="1">
    <location>
        <position position="1"/>
    </location>
</feature>
<evidence type="ECO:0000313" key="1">
    <source>
        <dbReference type="EMBL" id="KAI0058141.1"/>
    </source>
</evidence>
<evidence type="ECO:0000313" key="2">
    <source>
        <dbReference type="Proteomes" id="UP000814140"/>
    </source>
</evidence>
<dbReference type="EMBL" id="MU277238">
    <property type="protein sequence ID" value="KAI0058141.1"/>
    <property type="molecule type" value="Genomic_DNA"/>
</dbReference>
<accession>A0ACB8SQT7</accession>
<reference evidence="1" key="1">
    <citation type="submission" date="2021-03" db="EMBL/GenBank/DDBJ databases">
        <authorList>
            <consortium name="DOE Joint Genome Institute"/>
            <person name="Ahrendt S."/>
            <person name="Looney B.P."/>
            <person name="Miyauchi S."/>
            <person name="Morin E."/>
            <person name="Drula E."/>
            <person name="Courty P.E."/>
            <person name="Chicoki N."/>
            <person name="Fauchery L."/>
            <person name="Kohler A."/>
            <person name="Kuo A."/>
            <person name="Labutti K."/>
            <person name="Pangilinan J."/>
            <person name="Lipzen A."/>
            <person name="Riley R."/>
            <person name="Andreopoulos W."/>
            <person name="He G."/>
            <person name="Johnson J."/>
            <person name="Barry K.W."/>
            <person name="Grigoriev I.V."/>
            <person name="Nagy L."/>
            <person name="Hibbett D."/>
            <person name="Henrissat B."/>
            <person name="Matheny P.B."/>
            <person name="Labbe J."/>
            <person name="Martin F."/>
        </authorList>
    </citation>
    <scope>NUCLEOTIDE SEQUENCE</scope>
    <source>
        <strain evidence="1">HHB10654</strain>
    </source>
</reference>
<name>A0ACB8SQT7_9AGAM</name>
<comment type="caution">
    <text evidence="1">The sequence shown here is derived from an EMBL/GenBank/DDBJ whole genome shotgun (WGS) entry which is preliminary data.</text>
</comment>
<proteinExistence type="predicted"/>
<keyword evidence="2" id="KW-1185">Reference proteome</keyword>
<organism evidence="1 2">
    <name type="scientific">Artomyces pyxidatus</name>
    <dbReference type="NCBI Taxonomy" id="48021"/>
    <lineage>
        <taxon>Eukaryota</taxon>
        <taxon>Fungi</taxon>
        <taxon>Dikarya</taxon>
        <taxon>Basidiomycota</taxon>
        <taxon>Agaricomycotina</taxon>
        <taxon>Agaricomycetes</taxon>
        <taxon>Russulales</taxon>
        <taxon>Auriscalpiaceae</taxon>
        <taxon>Artomyces</taxon>
    </lineage>
</organism>
<sequence>SNIGGLFEAILAMSGGFGKFLTVIVALTMPSGVAPTMYSCATSFMAIAPGLEPCISLLPVAIIGAARFHHVLVDIVSISGYWCSSFAAIVMTDHAIIRRERWESYVLDDWNTSRRLPLGTAAVGPFSCSIDIVVPCTSQVWYTGPIAARETGNI</sequence>
<reference evidence="1" key="2">
    <citation type="journal article" date="2022" name="New Phytol.">
        <title>Evolutionary transition to the ectomycorrhizal habit in the genomes of a hyperdiverse lineage of mushroom-forming fungi.</title>
        <authorList>
            <person name="Looney B."/>
            <person name="Miyauchi S."/>
            <person name="Morin E."/>
            <person name="Drula E."/>
            <person name="Courty P.E."/>
            <person name="Kohler A."/>
            <person name="Kuo A."/>
            <person name="LaButti K."/>
            <person name="Pangilinan J."/>
            <person name="Lipzen A."/>
            <person name="Riley R."/>
            <person name="Andreopoulos W."/>
            <person name="He G."/>
            <person name="Johnson J."/>
            <person name="Nolan M."/>
            <person name="Tritt A."/>
            <person name="Barry K.W."/>
            <person name="Grigoriev I.V."/>
            <person name="Nagy L.G."/>
            <person name="Hibbett D."/>
            <person name="Henrissat B."/>
            <person name="Matheny P.B."/>
            <person name="Labbe J."/>
            <person name="Martin F.M."/>
        </authorList>
    </citation>
    <scope>NUCLEOTIDE SEQUENCE</scope>
    <source>
        <strain evidence="1">HHB10654</strain>
    </source>
</reference>